<sequence length="383" mass="41823">MTRTLHGMTWNHRRGRAPLTEACSQTGIPIDWEARSLAEFEDTPITELAARYDLIAIDHPFAGQAEATGALVDLADVLPPEVLDEQRSGSVGPSFDSYRIAGHQWALPMDAAAQVSAWRPDLVAAAPTDWDQALDLLRDDHDWIAAMPANPTHLFSSFVSLCHDTADTSQRTSGPTGRPLWWADDGIDTAVGTEAARRLSELINLLDPSSLEMDPIALLDRMSGRQPTGDGRPIGYAPLVFGYSNYARADYGERLVRFSDAPGGTGTMIGGVGLAISAQCLDIDTAIRYVRHVVAPSFQSDGYARSGGQPGHRRAWTDPTVNKITNNFFADTLTTLDHSFLRGRDSRYPTFQRHGGAALHTMITTGTSPDQVITEINRIWLAR</sequence>
<dbReference type="InterPro" id="IPR050490">
    <property type="entry name" value="Bact_solute-bd_prot1"/>
</dbReference>
<protein>
    <submittedName>
        <fullName evidence="1">Carbohydrate ABC transporter substrate-binding protein, CUT1 family</fullName>
    </submittedName>
</protein>
<dbReference type="EMBL" id="LT629772">
    <property type="protein sequence ID" value="SDS66214.1"/>
    <property type="molecule type" value="Genomic_DNA"/>
</dbReference>
<dbReference type="AlphaFoldDB" id="A0A1H1U1F1"/>
<dbReference type="STRING" id="630515.SAMN04489812_2598"/>
<evidence type="ECO:0000313" key="1">
    <source>
        <dbReference type="EMBL" id="SDS66214.1"/>
    </source>
</evidence>
<keyword evidence="2" id="KW-1185">Reference proteome</keyword>
<dbReference type="PANTHER" id="PTHR43649">
    <property type="entry name" value="ARABINOSE-BINDING PROTEIN-RELATED"/>
    <property type="match status" value="1"/>
</dbReference>
<accession>A0A1H1U1F1</accession>
<proteinExistence type="predicted"/>
<dbReference type="SUPFAM" id="SSF53850">
    <property type="entry name" value="Periplasmic binding protein-like II"/>
    <property type="match status" value="1"/>
</dbReference>
<reference evidence="1 2" key="1">
    <citation type="submission" date="2016-10" db="EMBL/GenBank/DDBJ databases">
        <authorList>
            <person name="de Groot N.N."/>
        </authorList>
    </citation>
    <scope>NUCLEOTIDE SEQUENCE [LARGE SCALE GENOMIC DNA]</scope>
    <source>
        <strain evidence="1 2">DSM 21800</strain>
    </source>
</reference>
<dbReference type="Gene3D" id="3.40.190.10">
    <property type="entry name" value="Periplasmic binding protein-like II"/>
    <property type="match status" value="1"/>
</dbReference>
<dbReference type="PANTHER" id="PTHR43649:SF12">
    <property type="entry name" value="DIACETYLCHITOBIOSE BINDING PROTEIN DASA"/>
    <property type="match status" value="1"/>
</dbReference>
<dbReference type="Proteomes" id="UP000199103">
    <property type="component" value="Chromosome I"/>
</dbReference>
<organism evidence="1 2">
    <name type="scientific">Microlunatus soli</name>
    <dbReference type="NCBI Taxonomy" id="630515"/>
    <lineage>
        <taxon>Bacteria</taxon>
        <taxon>Bacillati</taxon>
        <taxon>Actinomycetota</taxon>
        <taxon>Actinomycetes</taxon>
        <taxon>Propionibacteriales</taxon>
        <taxon>Propionibacteriaceae</taxon>
        <taxon>Microlunatus</taxon>
    </lineage>
</organism>
<name>A0A1H1U1F1_9ACTN</name>
<gene>
    <name evidence="1" type="ORF">SAMN04489812_2598</name>
</gene>
<dbReference type="OrthoDB" id="3495561at2"/>
<evidence type="ECO:0000313" key="2">
    <source>
        <dbReference type="Proteomes" id="UP000199103"/>
    </source>
</evidence>